<sequence length="57" mass="6446">MERHKVSLPRILPPEPSVCSDFFLEETLDGEPPPTSAPGLGVFRSRDQNDPARFRRP</sequence>
<dbReference type="Proteomes" id="UP001172101">
    <property type="component" value="Unassembled WGS sequence"/>
</dbReference>
<feature type="region of interest" description="Disordered" evidence="1">
    <location>
        <begin position="26"/>
        <end position="57"/>
    </location>
</feature>
<proteinExistence type="predicted"/>
<dbReference type="EMBL" id="JAUIRO010000005">
    <property type="protein sequence ID" value="KAK0712849.1"/>
    <property type="molecule type" value="Genomic_DNA"/>
</dbReference>
<comment type="caution">
    <text evidence="2">The sequence shown here is derived from an EMBL/GenBank/DDBJ whole genome shotgun (WGS) entry which is preliminary data.</text>
</comment>
<evidence type="ECO:0000256" key="1">
    <source>
        <dbReference type="SAM" id="MobiDB-lite"/>
    </source>
</evidence>
<keyword evidence="3" id="KW-1185">Reference proteome</keyword>
<accession>A0AA40DQX4</accession>
<evidence type="ECO:0000313" key="2">
    <source>
        <dbReference type="EMBL" id="KAK0712849.1"/>
    </source>
</evidence>
<dbReference type="AlphaFoldDB" id="A0AA40DQX4"/>
<protein>
    <submittedName>
        <fullName evidence="2">Uncharacterized protein</fullName>
    </submittedName>
</protein>
<evidence type="ECO:0000313" key="3">
    <source>
        <dbReference type="Proteomes" id="UP001172101"/>
    </source>
</evidence>
<feature type="compositionally biased region" description="Basic and acidic residues" evidence="1">
    <location>
        <begin position="44"/>
        <end position="57"/>
    </location>
</feature>
<name>A0AA40DQX4_9PEZI</name>
<dbReference type="RefSeq" id="XP_060294172.1">
    <property type="nucleotide sequence ID" value="XM_060434528.1"/>
</dbReference>
<dbReference type="GeneID" id="85317798"/>
<gene>
    <name evidence="2" type="ORF">B0T26DRAFT_346207</name>
</gene>
<reference evidence="2" key="1">
    <citation type="submission" date="2023-06" db="EMBL/GenBank/DDBJ databases">
        <title>Genome-scale phylogeny and comparative genomics of the fungal order Sordariales.</title>
        <authorList>
            <consortium name="Lawrence Berkeley National Laboratory"/>
            <person name="Hensen N."/>
            <person name="Bonometti L."/>
            <person name="Westerberg I."/>
            <person name="Brannstrom I.O."/>
            <person name="Guillou S."/>
            <person name="Cros-Aarteil S."/>
            <person name="Calhoun S."/>
            <person name="Haridas S."/>
            <person name="Kuo A."/>
            <person name="Mondo S."/>
            <person name="Pangilinan J."/>
            <person name="Riley R."/>
            <person name="LaButti K."/>
            <person name="Andreopoulos B."/>
            <person name="Lipzen A."/>
            <person name="Chen C."/>
            <person name="Yanf M."/>
            <person name="Daum C."/>
            <person name="Ng V."/>
            <person name="Clum A."/>
            <person name="Steindorff A."/>
            <person name="Ohm R."/>
            <person name="Martin F."/>
            <person name="Silar P."/>
            <person name="Natvig D."/>
            <person name="Lalanne C."/>
            <person name="Gautier V."/>
            <person name="Ament-velasquez S.L."/>
            <person name="Kruys A."/>
            <person name="Hutchinson M.I."/>
            <person name="Powell A.J."/>
            <person name="Barry K."/>
            <person name="Miller A.N."/>
            <person name="Grigoriev I.V."/>
            <person name="Debuchy R."/>
            <person name="Gladieux P."/>
            <person name="Thoren M.H."/>
            <person name="Johannesson H."/>
        </authorList>
    </citation>
    <scope>NUCLEOTIDE SEQUENCE</scope>
    <source>
        <strain evidence="2">SMH2392-1A</strain>
    </source>
</reference>
<organism evidence="2 3">
    <name type="scientific">Lasiosphaeria miniovina</name>
    <dbReference type="NCBI Taxonomy" id="1954250"/>
    <lineage>
        <taxon>Eukaryota</taxon>
        <taxon>Fungi</taxon>
        <taxon>Dikarya</taxon>
        <taxon>Ascomycota</taxon>
        <taxon>Pezizomycotina</taxon>
        <taxon>Sordariomycetes</taxon>
        <taxon>Sordariomycetidae</taxon>
        <taxon>Sordariales</taxon>
        <taxon>Lasiosphaeriaceae</taxon>
        <taxon>Lasiosphaeria</taxon>
    </lineage>
</organism>